<sequence>MLISAITTPAYAAEAPSALNAREFNKYWRIESEGPYKLSFKGDTAEITAPKGLSLWRKEKMSGQTTIEYDAQVVTEAPGDRLSDLNCFWMASDPKAADVWQHLKQRGGTFVNCYALQLYYMGYGGNHNSTTRFRRYTGDERGITDAAMRPAIIKEYTDSAHLLKPGKWYHIKITTDGLRTQYFIDGKRLVDFRDPQPLTEGWFAFRTTLSRTRITNFSYTCRPLQDTEIPLGWIGGKAPAGATAVTFGVPFDAGAVNTATKLSLTADGTTVAADTWPLAYWPDGSVKWTAVAATIPAGASKLSLNISGKKNTKKQTSQLLAGNINGNIVVNAGGNRVFVSKKGSTNIIDSILRDNLKICGGAMLAGTLQNNPAEPVTKRTEMTSVVENAEIERNGSERAVVKLTGKHRNADGRQWLPWTIRLYFYSASPDIRLTHSFVFDGDQDKDFINALGIRFDVPMSELPYNRHVAFSTNNGGVWSEPVQPLTGRRILAHPDSARKRQPIIQQMQMRGEKVPAYEEFDKAGRALIDDWAAWDGYRLSQCGPDGFTIRKRATAGSPWIGTYGGTRADGCAYLGDVSRGLAVAMKDFWQSYPSGLEINNARGNVASVTAWLWNPDAEPMDLRHYDVRAHGLNSSYEDVQEGMSTPYGIARTTILTIRPDNGYKGKADFAETASGITAENVLLPTPDYLHRRKAFGIWSLPDRSTPARAAVEDRLDTYTQFYRNAVEQNRWYGFWNYGDFMHAYDPVRHSWQYDIGGFAWDNTELASNLWLWYQFLRTASPELWQMATAMTRHASEVDVYHIGPNAGLGSRHNVSHWGCGAKEARISQAGFNRIMYYLTADERLGDLMADVTDSDQKLYTLDPMRLAEPRDQYPCTAPARLRFGPDWLAYAGNWMTEWERTGNTKYRDKIKAGMQSICRLPSRLFTGPLALGYDPATGVITTECDPTLQTTNHLMTIMGGFEIMNEMMEMIPDAEWEDAWLEHATYYKQKALEIRHNRFRVSRLMAYSAWNRGDKAMAAEAWSDLLTRAEHTEAPRTRIVKLLPPEVPAPMDEARPISTNDAAMWSLDAIYMQETIPQD</sequence>
<comment type="caution">
    <text evidence="1">The sequence shown here is derived from an EMBL/GenBank/DDBJ whole genome shotgun (WGS) entry which is preliminary data.</text>
</comment>
<evidence type="ECO:0000313" key="1">
    <source>
        <dbReference type="EMBL" id="THG45300.1"/>
    </source>
</evidence>
<dbReference type="Proteomes" id="UP000305401">
    <property type="component" value="Unassembled WGS sequence"/>
</dbReference>
<reference evidence="1" key="1">
    <citation type="submission" date="2019-04" db="EMBL/GenBank/DDBJ databases">
        <title>Microbes associate with the intestines of laboratory mice.</title>
        <authorList>
            <person name="Navarre W."/>
            <person name="Wong E."/>
            <person name="Huang K.C."/>
            <person name="Tropini C."/>
            <person name="Ng K."/>
            <person name="Yu B."/>
        </authorList>
    </citation>
    <scope>NUCLEOTIDE SEQUENCE</scope>
    <source>
        <strain evidence="1">NM86_A22</strain>
    </source>
</reference>
<protein>
    <submittedName>
        <fullName evidence="1">Uncharacterized protein</fullName>
    </submittedName>
</protein>
<accession>A0AC61S451</accession>
<proteinExistence type="predicted"/>
<name>A0AC61S451_9BACT</name>
<evidence type="ECO:0000313" key="2">
    <source>
        <dbReference type="Proteomes" id="UP000305401"/>
    </source>
</evidence>
<keyword evidence="2" id="KW-1185">Reference proteome</keyword>
<organism evidence="1 2">
    <name type="scientific">Muribaculum caecicola</name>
    <dbReference type="NCBI Taxonomy" id="3038144"/>
    <lineage>
        <taxon>Bacteria</taxon>
        <taxon>Pseudomonadati</taxon>
        <taxon>Bacteroidota</taxon>
        <taxon>Bacteroidia</taxon>
        <taxon>Bacteroidales</taxon>
        <taxon>Muribaculaceae</taxon>
        <taxon>Muribaculum</taxon>
    </lineage>
</organism>
<dbReference type="EMBL" id="SSTG01000137">
    <property type="protein sequence ID" value="THG45300.1"/>
    <property type="molecule type" value="Genomic_DNA"/>
</dbReference>
<gene>
    <name evidence="1" type="ORF">E5990_09125</name>
</gene>